<dbReference type="Proteomes" id="UP000594015">
    <property type="component" value="Chromosome"/>
</dbReference>
<dbReference type="Gene3D" id="3.40.190.10">
    <property type="entry name" value="Periplasmic binding protein-like II"/>
    <property type="match status" value="1"/>
</dbReference>
<comment type="similarity">
    <text evidence="2">Belongs to the bacterial solute-binding protein 5 family.</text>
</comment>
<dbReference type="PANTHER" id="PTHR30290">
    <property type="entry name" value="PERIPLASMIC BINDING COMPONENT OF ABC TRANSPORTER"/>
    <property type="match status" value="1"/>
</dbReference>
<dbReference type="InterPro" id="IPR039424">
    <property type="entry name" value="SBP_5"/>
</dbReference>
<dbReference type="Pfam" id="PF00496">
    <property type="entry name" value="SBP_bac_5"/>
    <property type="match status" value="1"/>
</dbReference>
<dbReference type="InterPro" id="IPR000914">
    <property type="entry name" value="SBP_5_dom"/>
</dbReference>
<dbReference type="RefSeq" id="WP_092218235.1">
    <property type="nucleotide sequence ID" value="NZ_CP030050.1"/>
</dbReference>
<reference evidence="5 6" key="1">
    <citation type="submission" date="2018-06" db="EMBL/GenBank/DDBJ databases">
        <title>Comparative genomics of Bradyrhizobium nodulating Arachidis hypogaea.</title>
        <authorList>
            <person name="Li Y."/>
        </authorList>
    </citation>
    <scope>NUCLEOTIDE SEQUENCE [LARGE SCALE GENOMIC DNA]</scope>
    <source>
        <strain evidence="5 6">CCBAU 051107</strain>
    </source>
</reference>
<feature type="domain" description="Solute-binding protein family 5" evidence="4">
    <location>
        <begin position="79"/>
        <end position="439"/>
    </location>
</feature>
<dbReference type="GO" id="GO:0043190">
    <property type="term" value="C:ATP-binding cassette (ABC) transporter complex"/>
    <property type="evidence" value="ECO:0007669"/>
    <property type="project" value="InterPro"/>
</dbReference>
<evidence type="ECO:0000256" key="3">
    <source>
        <dbReference type="ARBA" id="ARBA00022729"/>
    </source>
</evidence>
<organism evidence="5 6">
    <name type="scientific">Bradyrhizobium arachidis</name>
    <dbReference type="NCBI Taxonomy" id="858423"/>
    <lineage>
        <taxon>Bacteria</taxon>
        <taxon>Pseudomonadati</taxon>
        <taxon>Pseudomonadota</taxon>
        <taxon>Alphaproteobacteria</taxon>
        <taxon>Hyphomicrobiales</taxon>
        <taxon>Nitrobacteraceae</taxon>
        <taxon>Bradyrhizobium</taxon>
    </lineage>
</organism>
<accession>A0AAE7NJM6</accession>
<keyword evidence="3" id="KW-0732">Signal</keyword>
<dbReference type="GO" id="GO:0015833">
    <property type="term" value="P:peptide transport"/>
    <property type="evidence" value="ECO:0007669"/>
    <property type="project" value="TreeGrafter"/>
</dbReference>
<comment type="subcellular location">
    <subcellularLocation>
        <location evidence="1">Periplasm</location>
    </subcellularLocation>
</comment>
<evidence type="ECO:0000256" key="2">
    <source>
        <dbReference type="ARBA" id="ARBA00005695"/>
    </source>
</evidence>
<evidence type="ECO:0000313" key="6">
    <source>
        <dbReference type="Proteomes" id="UP000594015"/>
    </source>
</evidence>
<dbReference type="AlphaFoldDB" id="A0AAE7NJM6"/>
<dbReference type="PANTHER" id="PTHR30290:SF38">
    <property type="entry name" value="D,D-DIPEPTIDE-BINDING PERIPLASMIC PROTEIN DDPA-RELATED"/>
    <property type="match status" value="1"/>
</dbReference>
<dbReference type="GO" id="GO:0030288">
    <property type="term" value="C:outer membrane-bounded periplasmic space"/>
    <property type="evidence" value="ECO:0007669"/>
    <property type="project" value="UniProtKB-ARBA"/>
</dbReference>
<dbReference type="SUPFAM" id="SSF53850">
    <property type="entry name" value="Periplasmic binding protein-like II"/>
    <property type="match status" value="1"/>
</dbReference>
<gene>
    <name evidence="5" type="ORF">WN72_09855</name>
</gene>
<dbReference type="KEGG" id="barh:WN72_09855"/>
<dbReference type="GO" id="GO:1904680">
    <property type="term" value="F:peptide transmembrane transporter activity"/>
    <property type="evidence" value="ECO:0007669"/>
    <property type="project" value="TreeGrafter"/>
</dbReference>
<name>A0AAE7NJM6_9BRAD</name>
<evidence type="ECO:0000256" key="1">
    <source>
        <dbReference type="ARBA" id="ARBA00004418"/>
    </source>
</evidence>
<dbReference type="Gene3D" id="3.10.105.10">
    <property type="entry name" value="Dipeptide-binding Protein, Domain 3"/>
    <property type="match status" value="1"/>
</dbReference>
<evidence type="ECO:0000313" key="5">
    <source>
        <dbReference type="EMBL" id="QOZ66636.1"/>
    </source>
</evidence>
<proteinExistence type="inferred from homology"/>
<dbReference type="InterPro" id="IPR006311">
    <property type="entry name" value="TAT_signal"/>
</dbReference>
<protein>
    <submittedName>
        <fullName evidence="5">ABC transporter substrate-binding protein</fullName>
    </submittedName>
</protein>
<dbReference type="InterPro" id="IPR030678">
    <property type="entry name" value="Peptide/Ni-bd"/>
</dbReference>
<dbReference type="EMBL" id="CP030050">
    <property type="protein sequence ID" value="QOZ66636.1"/>
    <property type="molecule type" value="Genomic_DNA"/>
</dbReference>
<sequence>MIISRRGLLKTGLAAGAALWIPSILRTQAASTTARTVRMVKAGDLRVFDPITTTATITQDHGLAVYDTLFALDSKFMSQPQMVGKWGVSDHKKTYTFELRDGLGWHDGTPVTASDCVASIRRWAQVNTGGQLLLSRVRDISKRDDKTFTIALNEPLGALIEILGRYSSPNPYIMREKDAERPATEQVTANIGSGPFKFNHALARPGASFTYDRNEHYVPRSEPADGFAGGKIVKVDRVIWDNIADEQTALAALQAGEIDCSELASTDLFSVIDGDPSLALQVLNKTGSMLHLRMNCLQKPFDNVKARQAMLHLVDQEAALHAAIGDPKYFQTVTSIFGNGTPYSNDENTGWYKKGGDPEKATQLFKDAGYAGEKIVILQPTNIAFISNASQLLATALRKIGINAELAPSDWGGVTTRRSNKGPVEKGGWNIFITSESAFSRTDPLSSPAMTANGDRGWYGWPSSEEYEALRAKWADVETLDERKVLARQMQRVWWEFAGDILLGQYVSPIARRKTLAGMIEMPGNTAMWSMYKI</sequence>
<dbReference type="PROSITE" id="PS51318">
    <property type="entry name" value="TAT"/>
    <property type="match status" value="1"/>
</dbReference>
<dbReference type="PIRSF" id="PIRSF002741">
    <property type="entry name" value="MppA"/>
    <property type="match status" value="1"/>
</dbReference>
<dbReference type="CDD" id="cd08502">
    <property type="entry name" value="PBP2_NikA_DppA_OppA_like_16"/>
    <property type="match status" value="1"/>
</dbReference>
<evidence type="ECO:0000259" key="4">
    <source>
        <dbReference type="Pfam" id="PF00496"/>
    </source>
</evidence>
<dbReference type="Gene3D" id="3.90.76.10">
    <property type="entry name" value="Dipeptide-binding Protein, Domain 1"/>
    <property type="match status" value="1"/>
</dbReference>